<protein>
    <submittedName>
        <fullName evidence="1">Uncharacterized protein</fullName>
    </submittedName>
</protein>
<evidence type="ECO:0000313" key="1">
    <source>
        <dbReference type="EMBL" id="CAG8360516.1"/>
    </source>
</evidence>
<dbReference type="EMBL" id="CAJVPA010000133">
    <property type="protein sequence ID" value="CAG8360516.1"/>
    <property type="molecule type" value="Genomic_DNA"/>
</dbReference>
<dbReference type="Proteomes" id="UP001152646">
    <property type="component" value="Unassembled WGS sequence"/>
</dbReference>
<name>A0A9W4IYX1_9EURO</name>
<reference evidence="1" key="1">
    <citation type="submission" date="2021-07" db="EMBL/GenBank/DDBJ databases">
        <authorList>
            <person name="Branca A.L. A."/>
        </authorList>
    </citation>
    <scope>NUCLEOTIDE SEQUENCE</scope>
</reference>
<sequence>MPPFLHGKDPGRAWQWLALFWGTQKVQAWRDLLMRDSVINAHQIYNLLTVALDVRNYLDCGLAALRPVSVNEDETEMRIALHWLPLPKEFGEMTRTDLVPLTQNPLEEPRFRPTMTHGNNHPVYIVYGGGRTWEAVRSGHIFTVKTTNVEERPLPSFQLLELMWFLTRIATMEGKSHQENGFPPSQSS</sequence>
<comment type="caution">
    <text evidence="1">The sequence shown here is derived from an EMBL/GenBank/DDBJ whole genome shotgun (WGS) entry which is preliminary data.</text>
</comment>
<dbReference type="OrthoDB" id="5416097at2759"/>
<dbReference type="AlphaFoldDB" id="A0A9W4IYX1"/>
<gene>
    <name evidence="1" type="ORF">PSALAMII_LOCUS3834</name>
</gene>
<evidence type="ECO:0000313" key="2">
    <source>
        <dbReference type="Proteomes" id="UP001152646"/>
    </source>
</evidence>
<proteinExistence type="predicted"/>
<organism evidence="1 2">
    <name type="scientific">Penicillium salamii</name>
    <dbReference type="NCBI Taxonomy" id="1612424"/>
    <lineage>
        <taxon>Eukaryota</taxon>
        <taxon>Fungi</taxon>
        <taxon>Dikarya</taxon>
        <taxon>Ascomycota</taxon>
        <taxon>Pezizomycotina</taxon>
        <taxon>Eurotiomycetes</taxon>
        <taxon>Eurotiomycetidae</taxon>
        <taxon>Eurotiales</taxon>
        <taxon>Aspergillaceae</taxon>
        <taxon>Penicillium</taxon>
    </lineage>
</organism>
<accession>A0A9W4IYX1</accession>